<dbReference type="AlphaFoldDB" id="A0A644Y599"/>
<evidence type="ECO:0000313" key="2">
    <source>
        <dbReference type="EMBL" id="MPM23118.1"/>
    </source>
</evidence>
<dbReference type="InterPro" id="IPR027417">
    <property type="entry name" value="P-loop_NTPase"/>
</dbReference>
<proteinExistence type="predicted"/>
<organism evidence="2">
    <name type="scientific">bioreactor metagenome</name>
    <dbReference type="NCBI Taxonomy" id="1076179"/>
    <lineage>
        <taxon>unclassified sequences</taxon>
        <taxon>metagenomes</taxon>
        <taxon>ecological metagenomes</taxon>
    </lineage>
</organism>
<dbReference type="Pfam" id="PF04851">
    <property type="entry name" value="ResIII"/>
    <property type="match status" value="1"/>
</dbReference>
<sequence>MEIFKFQRKASTQIAERYFEYMEDPLYRTKNEIVPFFQNLSAITGAGKTLILADAISNIRARLSLEPIILWISKGRVVVSQAYTNLSTGKYSEFLPNFNVLPLLDCTATDVESNAKALMLVATVGKFNQKDMEKGDRMVFRVNLDEADVSLWDLLKARQLPDGSHRPLLIVYDEGHNLSDQQTELLLKLCPDAILSASATMRVPEALNKRVIQRIIDDKEWKQDKFITQIKSSDVVACGLIKKHISLGGYVTPMEIAIDDLIQDYNALLNLIVENDIGFIPKAIYVSNTNIVVETGERDNVLIPFEQRQSRPIQIWRYLVGLGINPKDIAVYCDLKFDIRFPPPDNFCLFSGGDNDYEAFASSDFHHIIFNLSLQEGWDDPLCYFAYIDKDMGSKDQVTQIIGRVLRQPYAEHYPNSTLNTACFYIRTDEKQIFDTVITEVRNKLTTDTPEVTLSVYKAKDGSRNSSKEIPKMPLRLPRVSIDASSALEPIRGIIDKIPNFRADVDNTSGKGSRIRILQNIGSDKKANEEWVETEHTNKVTARWIFKREVQKYFPKVANLCDTENILFDALVEYSSTAADIIREKAVDVVDAYIEHAMVVQDAANTFPVPEIYINPLTALTFTNAVHNQYSDLNLLEQDFAKELDSSRRTWFRNPSQGCFQIPLLDKGDTNNFNPDFIIWVNKKIVAIDTKGDHLIVGDAARKLFSILKYGKGSDLVIRLVTEGEWSSEIKKIGKNGYTVWGLKNGKVVGHHSTTIKECVTECLN</sequence>
<dbReference type="Gene3D" id="3.40.50.300">
    <property type="entry name" value="P-loop containing nucleotide triphosphate hydrolases"/>
    <property type="match status" value="2"/>
</dbReference>
<evidence type="ECO:0000259" key="1">
    <source>
        <dbReference type="Pfam" id="PF04851"/>
    </source>
</evidence>
<dbReference type="EMBL" id="VSSQ01003959">
    <property type="protein sequence ID" value="MPM23118.1"/>
    <property type="molecule type" value="Genomic_DNA"/>
</dbReference>
<dbReference type="GO" id="GO:0003677">
    <property type="term" value="F:DNA binding"/>
    <property type="evidence" value="ECO:0007669"/>
    <property type="project" value="InterPro"/>
</dbReference>
<name>A0A644Y599_9ZZZZ</name>
<dbReference type="InterPro" id="IPR006935">
    <property type="entry name" value="Helicase/UvrB_N"/>
</dbReference>
<feature type="domain" description="Helicase/UvrB N-terminal" evidence="1">
    <location>
        <begin position="5"/>
        <end position="201"/>
    </location>
</feature>
<dbReference type="GO" id="GO:0016787">
    <property type="term" value="F:hydrolase activity"/>
    <property type="evidence" value="ECO:0007669"/>
    <property type="project" value="InterPro"/>
</dbReference>
<dbReference type="GO" id="GO:0005524">
    <property type="term" value="F:ATP binding"/>
    <property type="evidence" value="ECO:0007669"/>
    <property type="project" value="InterPro"/>
</dbReference>
<protein>
    <recommendedName>
        <fullName evidence="1">Helicase/UvrB N-terminal domain-containing protein</fullName>
    </recommendedName>
</protein>
<dbReference type="SUPFAM" id="SSF52540">
    <property type="entry name" value="P-loop containing nucleoside triphosphate hydrolases"/>
    <property type="match status" value="1"/>
</dbReference>
<accession>A0A644Y599</accession>
<gene>
    <name evidence="2" type="ORF">SDC9_69582</name>
</gene>
<comment type="caution">
    <text evidence="2">The sequence shown here is derived from an EMBL/GenBank/DDBJ whole genome shotgun (WGS) entry which is preliminary data.</text>
</comment>
<reference evidence="2" key="1">
    <citation type="submission" date="2019-08" db="EMBL/GenBank/DDBJ databases">
        <authorList>
            <person name="Kucharzyk K."/>
            <person name="Murdoch R.W."/>
            <person name="Higgins S."/>
            <person name="Loffler F."/>
        </authorList>
    </citation>
    <scope>NUCLEOTIDE SEQUENCE</scope>
</reference>